<feature type="non-terminal residue" evidence="4">
    <location>
        <position position="93"/>
    </location>
</feature>
<keyword evidence="3" id="KW-0411">Iron-sulfur</keyword>
<reference evidence="4" key="1">
    <citation type="journal article" date="2014" name="Front. Microbiol.">
        <title>High frequency of phylogenetically diverse reductive dehalogenase-homologous genes in deep subseafloor sedimentary metagenomes.</title>
        <authorList>
            <person name="Kawai M."/>
            <person name="Futagami T."/>
            <person name="Toyoda A."/>
            <person name="Takaki Y."/>
            <person name="Nishi S."/>
            <person name="Hori S."/>
            <person name="Arai W."/>
            <person name="Tsubouchi T."/>
            <person name="Morono Y."/>
            <person name="Uchiyama I."/>
            <person name="Ito T."/>
            <person name="Fujiyama A."/>
            <person name="Inagaki F."/>
            <person name="Takami H."/>
        </authorList>
    </citation>
    <scope>NUCLEOTIDE SEQUENCE</scope>
    <source>
        <strain evidence="4">Expedition CK06-06</strain>
    </source>
</reference>
<organism evidence="4">
    <name type="scientific">marine sediment metagenome</name>
    <dbReference type="NCBI Taxonomy" id="412755"/>
    <lineage>
        <taxon>unclassified sequences</taxon>
        <taxon>metagenomes</taxon>
        <taxon>ecological metagenomes</taxon>
    </lineage>
</organism>
<dbReference type="GO" id="GO:0016491">
    <property type="term" value="F:oxidoreductase activity"/>
    <property type="evidence" value="ECO:0007669"/>
    <property type="project" value="InterPro"/>
</dbReference>
<evidence type="ECO:0000256" key="1">
    <source>
        <dbReference type="ARBA" id="ARBA00022723"/>
    </source>
</evidence>
<name>X1MBU7_9ZZZZ</name>
<dbReference type="GO" id="GO:0046872">
    <property type="term" value="F:metal ion binding"/>
    <property type="evidence" value="ECO:0007669"/>
    <property type="project" value="UniProtKB-KW"/>
</dbReference>
<evidence type="ECO:0000256" key="2">
    <source>
        <dbReference type="ARBA" id="ARBA00023004"/>
    </source>
</evidence>
<keyword evidence="1" id="KW-0479">Metal-binding</keyword>
<proteinExistence type="predicted"/>
<dbReference type="AlphaFoldDB" id="X1MBU7"/>
<dbReference type="GO" id="GO:0051536">
    <property type="term" value="F:iron-sulfur cluster binding"/>
    <property type="evidence" value="ECO:0007669"/>
    <property type="project" value="UniProtKB-KW"/>
</dbReference>
<dbReference type="EMBL" id="BARV01014081">
    <property type="protein sequence ID" value="GAI29117.1"/>
    <property type="molecule type" value="Genomic_DNA"/>
</dbReference>
<protein>
    <submittedName>
        <fullName evidence="4">Uncharacterized protein</fullName>
    </submittedName>
</protein>
<gene>
    <name evidence="4" type="ORF">S06H3_24911</name>
</gene>
<dbReference type="InterPro" id="IPR016099">
    <property type="entry name" value="Prismane-like_a/b-sand"/>
</dbReference>
<comment type="caution">
    <text evidence="4">The sequence shown here is derived from an EMBL/GenBank/DDBJ whole genome shotgun (WGS) entry which is preliminary data.</text>
</comment>
<evidence type="ECO:0000313" key="4">
    <source>
        <dbReference type="EMBL" id="GAI29117.1"/>
    </source>
</evidence>
<evidence type="ECO:0000256" key="3">
    <source>
        <dbReference type="ARBA" id="ARBA00023014"/>
    </source>
</evidence>
<dbReference type="InterPro" id="IPR004137">
    <property type="entry name" value="HCP/CODH"/>
</dbReference>
<dbReference type="Gene3D" id="3.40.50.2030">
    <property type="match status" value="2"/>
</dbReference>
<dbReference type="InterPro" id="IPR011254">
    <property type="entry name" value="Prismane-like_sf"/>
</dbReference>
<sequence length="93" mass="10522">VEHVEFKEERALEIAKQIIKMGVENYKNRIKKRVDIPKEIKGLIAGFTTENAFHFLGGKYRSTYRPLNDAIISGRLRGAAGVVGCNNPNIRHD</sequence>
<dbReference type="SUPFAM" id="SSF56821">
    <property type="entry name" value="Prismane protein-like"/>
    <property type="match status" value="1"/>
</dbReference>
<dbReference type="Pfam" id="PF03063">
    <property type="entry name" value="Prismane"/>
    <property type="match status" value="1"/>
</dbReference>
<keyword evidence="2" id="KW-0408">Iron</keyword>
<accession>X1MBU7</accession>
<feature type="non-terminal residue" evidence="4">
    <location>
        <position position="1"/>
    </location>
</feature>